<feature type="transmembrane region" description="Helical" evidence="5">
    <location>
        <begin position="126"/>
        <end position="147"/>
    </location>
</feature>
<sequence>MEPFFFLPTLPLPISDFGWAALVLLCAVAFGELTMRTLRLPRITGYVLLGTLLGQAVTQLYTPDILPLLRPLFEFAFGLLLFELGQRIDLGWLQRNPWLLATSLAESLLAFASVGLLLFALGVPTLVALISAGIGAATGPAVVLGVCKDTHARGPVSERLQLLCALGSCYAFAALGIAYGWQHTASRSDDLFASLLHPAYLLVGSLLLGLIIAHVVLWVPARLRPEHNSQTLAAIALIIFSVALTSALQLSVAVSLLAAGVLSRTMDKRRRLQPMDFGLVGRLALIVVFISTGALLTPAALQAAIVPAIALIAARAVGKLIGIFAFATPCGLSYRKASLLAACMLPMSGAALLWVDRTSVLWPSLGAQVAAIVLTALPLTELLAPPLLQFALRRADETREAA</sequence>
<gene>
    <name evidence="7" type="ORF">GCM10025770_34220</name>
</gene>
<dbReference type="PANTHER" id="PTHR43021">
    <property type="entry name" value="NA(+)/H(+) ANTIPORTER-RELATED"/>
    <property type="match status" value="1"/>
</dbReference>
<evidence type="ECO:0000313" key="8">
    <source>
        <dbReference type="Proteomes" id="UP001500547"/>
    </source>
</evidence>
<feature type="transmembrane region" description="Helical" evidence="5">
    <location>
        <begin position="361"/>
        <end position="384"/>
    </location>
</feature>
<organism evidence="7 8">
    <name type="scientific">Viridibacterium curvum</name>
    <dbReference type="NCBI Taxonomy" id="1101404"/>
    <lineage>
        <taxon>Bacteria</taxon>
        <taxon>Pseudomonadati</taxon>
        <taxon>Pseudomonadota</taxon>
        <taxon>Betaproteobacteria</taxon>
        <taxon>Rhodocyclales</taxon>
        <taxon>Rhodocyclaceae</taxon>
        <taxon>Viridibacterium</taxon>
    </lineage>
</organism>
<evidence type="ECO:0000256" key="4">
    <source>
        <dbReference type="ARBA" id="ARBA00023136"/>
    </source>
</evidence>
<feature type="transmembrane region" description="Helical" evidence="5">
    <location>
        <begin position="337"/>
        <end position="355"/>
    </location>
</feature>
<evidence type="ECO:0000313" key="7">
    <source>
        <dbReference type="EMBL" id="GAA5170748.1"/>
    </source>
</evidence>
<feature type="domain" description="Cation/H+ exchanger transmembrane" evidence="6">
    <location>
        <begin position="26"/>
        <end position="363"/>
    </location>
</feature>
<evidence type="ECO:0000256" key="1">
    <source>
        <dbReference type="ARBA" id="ARBA00004141"/>
    </source>
</evidence>
<evidence type="ECO:0000259" key="6">
    <source>
        <dbReference type="Pfam" id="PF00999"/>
    </source>
</evidence>
<dbReference type="InterPro" id="IPR038770">
    <property type="entry name" value="Na+/solute_symporter_sf"/>
</dbReference>
<evidence type="ECO:0000256" key="5">
    <source>
        <dbReference type="SAM" id="Phobius"/>
    </source>
</evidence>
<dbReference type="Proteomes" id="UP001500547">
    <property type="component" value="Unassembled WGS sequence"/>
</dbReference>
<dbReference type="InterPro" id="IPR006153">
    <property type="entry name" value="Cation/H_exchanger_TM"/>
</dbReference>
<evidence type="ECO:0000256" key="2">
    <source>
        <dbReference type="ARBA" id="ARBA00022692"/>
    </source>
</evidence>
<dbReference type="RefSeq" id="WP_345534331.1">
    <property type="nucleotide sequence ID" value="NZ_BAABLD010000017.1"/>
</dbReference>
<feature type="transmembrane region" description="Helical" evidence="5">
    <location>
        <begin position="283"/>
        <end position="316"/>
    </location>
</feature>
<keyword evidence="2 5" id="KW-0812">Transmembrane</keyword>
<comment type="caution">
    <text evidence="7">The sequence shown here is derived from an EMBL/GenBank/DDBJ whole genome shotgun (WGS) entry which is preliminary data.</text>
</comment>
<feature type="transmembrane region" description="Helical" evidence="5">
    <location>
        <begin position="231"/>
        <end position="263"/>
    </location>
</feature>
<accession>A0ABP9R3Q3</accession>
<dbReference type="Gene3D" id="1.20.1530.20">
    <property type="match status" value="1"/>
</dbReference>
<keyword evidence="3 5" id="KW-1133">Transmembrane helix</keyword>
<feature type="transmembrane region" description="Helical" evidence="5">
    <location>
        <begin position="97"/>
        <end position="120"/>
    </location>
</feature>
<comment type="subcellular location">
    <subcellularLocation>
        <location evidence="1">Membrane</location>
        <topology evidence="1">Multi-pass membrane protein</topology>
    </subcellularLocation>
</comment>
<feature type="transmembrane region" description="Helical" evidence="5">
    <location>
        <begin position="12"/>
        <end position="31"/>
    </location>
</feature>
<name>A0ABP9R3Q3_9RHOO</name>
<dbReference type="PANTHER" id="PTHR43021:SF2">
    <property type="entry name" value="CATION_H+ EXCHANGER DOMAIN-CONTAINING PROTEIN"/>
    <property type="match status" value="1"/>
</dbReference>
<dbReference type="Pfam" id="PF00999">
    <property type="entry name" value="Na_H_Exchanger"/>
    <property type="match status" value="1"/>
</dbReference>
<feature type="transmembrane region" description="Helical" evidence="5">
    <location>
        <begin position="199"/>
        <end position="219"/>
    </location>
</feature>
<reference evidence="8" key="1">
    <citation type="journal article" date="2019" name="Int. J. Syst. Evol. Microbiol.">
        <title>The Global Catalogue of Microorganisms (GCM) 10K type strain sequencing project: providing services to taxonomists for standard genome sequencing and annotation.</title>
        <authorList>
            <consortium name="The Broad Institute Genomics Platform"/>
            <consortium name="The Broad Institute Genome Sequencing Center for Infectious Disease"/>
            <person name="Wu L."/>
            <person name="Ma J."/>
        </authorList>
    </citation>
    <scope>NUCLEOTIDE SEQUENCE [LARGE SCALE GENOMIC DNA]</scope>
    <source>
        <strain evidence="8">JCM 18715</strain>
    </source>
</reference>
<dbReference type="EMBL" id="BAABLD010000017">
    <property type="protein sequence ID" value="GAA5170748.1"/>
    <property type="molecule type" value="Genomic_DNA"/>
</dbReference>
<feature type="transmembrane region" description="Helical" evidence="5">
    <location>
        <begin position="43"/>
        <end position="62"/>
    </location>
</feature>
<protein>
    <submittedName>
        <fullName evidence="7">Cation:proton antiporter</fullName>
    </submittedName>
</protein>
<keyword evidence="8" id="KW-1185">Reference proteome</keyword>
<keyword evidence="4 5" id="KW-0472">Membrane</keyword>
<proteinExistence type="predicted"/>
<evidence type="ECO:0000256" key="3">
    <source>
        <dbReference type="ARBA" id="ARBA00022989"/>
    </source>
</evidence>
<feature type="transmembrane region" description="Helical" evidence="5">
    <location>
        <begin position="159"/>
        <end position="179"/>
    </location>
</feature>